<dbReference type="PANTHER" id="PTHR43788:SF16">
    <property type="entry name" value="HELICASE WITH ZINC FINGER 2"/>
    <property type="match status" value="1"/>
</dbReference>
<evidence type="ECO:0000259" key="22">
    <source>
        <dbReference type="PROSITE" id="PS51989"/>
    </source>
</evidence>
<feature type="domain" description="Nsp12 RNA-dependent RNA polymerase" evidence="19">
    <location>
        <begin position="1008"/>
        <end position="1575"/>
    </location>
</feature>
<dbReference type="InterPro" id="IPR044863">
    <property type="entry name" value="NIRAN"/>
</dbReference>
<dbReference type="PROSITE" id="PS51657">
    <property type="entry name" value="PSRV_HELICASE"/>
    <property type="match status" value="1"/>
</dbReference>
<dbReference type="CDD" id="cd21689">
    <property type="entry name" value="stalk_CoV_Nsp13-like"/>
    <property type="match status" value="1"/>
</dbReference>
<keyword evidence="13" id="KW-0863">Zinc-finger</keyword>
<comment type="catalytic activity">
    <reaction evidence="12">
        <text>ATP + H2O = ADP + phosphate + H(+)</text>
        <dbReference type="Rhea" id="RHEA:13065"/>
        <dbReference type="ChEBI" id="CHEBI:15377"/>
        <dbReference type="ChEBI" id="CHEBI:15378"/>
        <dbReference type="ChEBI" id="CHEBI:30616"/>
        <dbReference type="ChEBI" id="CHEBI:43474"/>
        <dbReference type="ChEBI" id="CHEBI:456216"/>
        <dbReference type="EC" id="3.6.4.12"/>
    </reaction>
</comment>
<keyword evidence="4" id="KW-0548">Nucleotidyltransferase</keyword>
<feature type="domain" description="CV ZBD" evidence="16">
    <location>
        <begin position="1576"/>
        <end position="1688"/>
    </location>
</feature>
<evidence type="ECO:0000256" key="2">
    <source>
        <dbReference type="ARBA" id="ARBA00022484"/>
    </source>
</evidence>
<dbReference type="InterPro" id="IPR043615">
    <property type="entry name" value="NSP2_N_CoV"/>
</dbReference>
<dbReference type="SUPFAM" id="SSF56672">
    <property type="entry name" value="DNA/RNA polymerases"/>
    <property type="match status" value="1"/>
</dbReference>
<reference evidence="25" key="3">
    <citation type="journal article" date="1999" name="J. Virol.">
        <title>Replication and packaging of transmissible gastroenteritis coronavirus-derived synthetic minigenomes.</title>
        <authorList>
            <person name="Izeta A."/>
            <person name="Smerdou C."/>
            <person name="Alonso S."/>
            <person name="Penzes Z."/>
            <person name="Mendez A."/>
            <person name="Plana-Duran J."/>
            <person name="Enjuanes L."/>
        </authorList>
    </citation>
    <scope>NUCLEOTIDE SEQUENCE</scope>
</reference>
<evidence type="ECO:0000256" key="7">
    <source>
        <dbReference type="ARBA" id="ARBA00022801"/>
    </source>
</evidence>
<dbReference type="PROSITE" id="PS51989">
    <property type="entry name" value="COV_NSP2_N"/>
    <property type="match status" value="1"/>
</dbReference>
<dbReference type="PROSITE" id="PS52000">
    <property type="entry name" value="COV_NSP12_IF"/>
    <property type="match status" value="1"/>
</dbReference>
<dbReference type="SUPFAM" id="SSF144246">
    <property type="entry name" value="Coronavirus NSP10-like"/>
    <property type="match status" value="1"/>
</dbReference>
<keyword evidence="3" id="KW-0808">Transferase</keyword>
<dbReference type="InterPro" id="IPR044343">
    <property type="entry name" value="NSP13_1B_dom_CoV"/>
</dbReference>
<dbReference type="InterPro" id="IPR036333">
    <property type="entry name" value="NSP10_sf_CoV"/>
</dbReference>
<keyword evidence="10" id="KW-0694">RNA-binding</keyword>
<evidence type="ECO:0000313" key="25">
    <source>
        <dbReference type="EMBL" id="CAA09623.1"/>
    </source>
</evidence>
<dbReference type="CDD" id="cd21514">
    <property type="entry name" value="alphaCoV_Nsp2_HCoV-229E-like"/>
    <property type="match status" value="1"/>
</dbReference>
<dbReference type="InterPro" id="IPR047912">
    <property type="entry name" value="Nsp13_helicase_alphaCoV"/>
</dbReference>
<dbReference type="GO" id="GO:0075523">
    <property type="term" value="P:viral translational frameshifting"/>
    <property type="evidence" value="ECO:0007669"/>
    <property type="project" value="UniProtKB-KW"/>
</dbReference>
<organism evidence="25">
    <name type="scientific">Transmissible gastroenteritis virus</name>
    <name type="common">TGEV</name>
    <dbReference type="NCBI Taxonomy" id="11149"/>
    <lineage>
        <taxon>Viruses</taxon>
        <taxon>Riboviria</taxon>
        <taxon>Orthornavirae</taxon>
        <taxon>Pisuviricota</taxon>
        <taxon>Pisoniviricetes</taxon>
        <taxon>Nidovirales</taxon>
        <taxon>Cornidovirineae</taxon>
        <taxon>Coronaviridae</taxon>
        <taxon>Orthocoronavirinae</taxon>
        <taxon>Alphacoronavirus</taxon>
        <taxon>Tegacovirus</taxon>
        <taxon>Alphacoronavirus suis</taxon>
        <taxon>Alphacoronavirus 1</taxon>
    </lineage>
</organism>
<feature type="domain" description="(+)RNA virus helicase C-terminal" evidence="17">
    <location>
        <begin position="1823"/>
        <end position="2121"/>
    </location>
</feature>
<dbReference type="GO" id="GO:0043139">
    <property type="term" value="F:5'-3' DNA helicase activity"/>
    <property type="evidence" value="ECO:0007669"/>
    <property type="project" value="TreeGrafter"/>
</dbReference>
<keyword evidence="8" id="KW-0347">Helicase</keyword>
<dbReference type="InterPro" id="IPR027417">
    <property type="entry name" value="P-loop_NTPase"/>
</dbReference>
<feature type="domain" description="CoV Nsp2 N-terminal" evidence="22">
    <location>
        <begin position="111"/>
        <end position="349"/>
    </location>
</feature>
<dbReference type="InterPro" id="IPR043613">
    <property type="entry name" value="CoV_NSP2_C"/>
</dbReference>
<dbReference type="InterPro" id="IPR018995">
    <property type="entry name" value="RNA_synth_NSP10_CoV"/>
</dbReference>
<keyword evidence="5" id="KW-0547">Nucleotide-binding</keyword>
<dbReference type="Pfam" id="PF13604">
    <property type="entry name" value="AAA_30"/>
    <property type="match status" value="1"/>
</dbReference>
<evidence type="ECO:0000259" key="18">
    <source>
        <dbReference type="PROSITE" id="PS51947"/>
    </source>
</evidence>
<evidence type="ECO:0000256" key="10">
    <source>
        <dbReference type="ARBA" id="ARBA00022884"/>
    </source>
</evidence>
<name>Q9YMB7_TGEV</name>
<keyword evidence="6" id="KW-0688">Ribosomal frameshifting</keyword>
<protein>
    <recommendedName>
        <fullName evidence="15">ORF1ab polyprotein</fullName>
    </recommendedName>
</protein>
<keyword evidence="7" id="KW-0378">Hydrolase</keyword>
<evidence type="ECO:0000256" key="4">
    <source>
        <dbReference type="ARBA" id="ARBA00022695"/>
    </source>
</evidence>
<evidence type="ECO:0000256" key="13">
    <source>
        <dbReference type="PROSITE-ProRule" id="PRU00986"/>
    </source>
</evidence>
<dbReference type="InterPro" id="IPR001205">
    <property type="entry name" value="RNA-dir_pol_C"/>
</dbReference>
<keyword evidence="2" id="KW-0696">RNA-directed RNA polymerase</keyword>
<evidence type="ECO:0000259" key="16">
    <source>
        <dbReference type="PROSITE" id="PS51653"/>
    </source>
</evidence>
<dbReference type="GO" id="GO:0003968">
    <property type="term" value="F:RNA-directed RNA polymerase activity"/>
    <property type="evidence" value="ECO:0007669"/>
    <property type="project" value="UniProtKB-KW"/>
</dbReference>
<dbReference type="InterPro" id="IPR047573">
    <property type="entry name" value="CoV_NSP2_M"/>
</dbReference>
<dbReference type="Gene3D" id="3.40.50.300">
    <property type="entry name" value="P-loop containing nucleotide triphosphate hydrolases"/>
    <property type="match status" value="2"/>
</dbReference>
<evidence type="ECO:0000259" key="24">
    <source>
        <dbReference type="PROSITE" id="PS52000"/>
    </source>
</evidence>
<dbReference type="InterPro" id="IPR038634">
    <property type="entry name" value="A-CoV_nsp1_sf"/>
</dbReference>
<dbReference type="InterPro" id="IPR044385">
    <property type="entry name" value="NSP2_HCoV-229E-like"/>
</dbReference>
<feature type="domain" description="CoV Nsp1 globular" evidence="21">
    <location>
        <begin position="2"/>
        <end position="108"/>
    </location>
</feature>
<evidence type="ECO:0000256" key="1">
    <source>
        <dbReference type="ARBA" id="ARBA00008087"/>
    </source>
</evidence>
<evidence type="ECO:0000256" key="3">
    <source>
        <dbReference type="ARBA" id="ARBA00022679"/>
    </source>
</evidence>
<dbReference type="PROSITE" id="PS51653">
    <property type="entry name" value="CV_ZBD"/>
    <property type="match status" value="1"/>
</dbReference>
<feature type="domain" description="CoV Nsp2 middle" evidence="23">
    <location>
        <begin position="378"/>
        <end position="690"/>
    </location>
</feature>
<evidence type="ECO:0000259" key="19">
    <source>
        <dbReference type="PROSITE" id="PS51948"/>
    </source>
</evidence>
<comment type="similarity">
    <text evidence="1 14">Belongs to the coronaviruses polyprotein 1ab family.</text>
</comment>
<evidence type="ECO:0000259" key="21">
    <source>
        <dbReference type="PROSITE" id="PS51962"/>
    </source>
</evidence>
<dbReference type="PROSITE" id="PS51948">
    <property type="entry name" value="COV_NSP12_RDRP"/>
    <property type="match status" value="1"/>
</dbReference>
<dbReference type="PANTHER" id="PTHR43788">
    <property type="entry name" value="DNA2/NAM7 HELICASE FAMILY MEMBER"/>
    <property type="match status" value="1"/>
</dbReference>
<dbReference type="InterPro" id="IPR048673">
    <property type="entry name" value="NSP13_stalk_CoV"/>
</dbReference>
<keyword evidence="13" id="KW-0479">Metal-binding</keyword>
<dbReference type="InterPro" id="IPR043502">
    <property type="entry name" value="DNA/RNA_pol_sf"/>
</dbReference>
<dbReference type="PROSITE" id="PS51947">
    <property type="entry name" value="NIRAN"/>
    <property type="match status" value="1"/>
</dbReference>
<evidence type="ECO:0000256" key="11">
    <source>
        <dbReference type="ARBA" id="ARBA00022953"/>
    </source>
</evidence>
<dbReference type="Gene3D" id="2.30.30.1000">
    <property type="entry name" value="Replicase polyprotein 1a"/>
    <property type="match status" value="1"/>
</dbReference>
<evidence type="ECO:0000256" key="14">
    <source>
        <dbReference type="PROSITE-ProRule" id="PRU01297"/>
    </source>
</evidence>
<feature type="domain" description="NiRAN" evidence="18">
    <location>
        <begin position="651"/>
        <end position="903"/>
    </location>
</feature>
<dbReference type="InterPro" id="IPR009469">
    <property type="entry name" value="RdRp_N_CoV"/>
</dbReference>
<dbReference type="Pfam" id="PF16688">
    <property type="entry name" value="CNV-Replicase_N"/>
    <property type="match status" value="1"/>
</dbReference>
<reference evidence="25" key="2">
    <citation type="journal article" date="1995" name="Virology">
        <title>Complete sequence (20 kilobases) of the polyprotein-encoding gene 1 of transmissible gastroenteritis virus.</title>
        <authorList>
            <person name="Eleouet J."/>
            <person name="Rasschaert D."/>
            <person name="Lambert P."/>
            <person name="Levy L."/>
            <person name="Vende P."/>
            <person name="Laude H."/>
        </authorList>
    </citation>
    <scope>NUCLEOTIDE SEQUENCE</scope>
</reference>
<evidence type="ECO:0000259" key="20">
    <source>
        <dbReference type="PROSITE" id="PS51952"/>
    </source>
</evidence>
<dbReference type="GO" id="GO:0019079">
    <property type="term" value="P:viral genome replication"/>
    <property type="evidence" value="ECO:0007669"/>
    <property type="project" value="InterPro"/>
</dbReference>
<dbReference type="GO" id="GO:0005524">
    <property type="term" value="F:ATP binding"/>
    <property type="evidence" value="ECO:0007669"/>
    <property type="project" value="UniProtKB-KW"/>
</dbReference>
<feature type="domain" description="ExoN/MTase coactivator" evidence="20">
    <location>
        <begin position="512"/>
        <end position="654"/>
    </location>
</feature>
<dbReference type="PROSITE" id="PS51952">
    <property type="entry name" value="COV_EXON_MTASE_COACT"/>
    <property type="match status" value="1"/>
</dbReference>
<dbReference type="SUPFAM" id="SSF52540">
    <property type="entry name" value="P-loop containing nucleoside triphosphate hydrolases"/>
    <property type="match status" value="1"/>
</dbReference>
<dbReference type="Pfam" id="PF00680">
    <property type="entry name" value="RdRP_1"/>
    <property type="match status" value="1"/>
</dbReference>
<dbReference type="GO" id="GO:0003723">
    <property type="term" value="F:RNA binding"/>
    <property type="evidence" value="ECO:0007669"/>
    <property type="project" value="UniProtKB-KW"/>
</dbReference>
<dbReference type="Pfam" id="PF20632">
    <property type="entry name" value="CoV_NSP13_ZBD"/>
    <property type="match status" value="1"/>
</dbReference>
<dbReference type="Pfam" id="PF19211">
    <property type="entry name" value="CoV_NSP2_N"/>
    <property type="match status" value="1"/>
</dbReference>
<keyword evidence="11" id="KW-0693">Viral RNA replication</keyword>
<evidence type="ECO:0000259" key="23">
    <source>
        <dbReference type="PROSITE" id="PS51990"/>
    </source>
</evidence>
<dbReference type="Pfam" id="PF09401">
    <property type="entry name" value="CoV_NSP10"/>
    <property type="match status" value="1"/>
</dbReference>
<dbReference type="GO" id="GO:0006351">
    <property type="term" value="P:DNA-templated transcription"/>
    <property type="evidence" value="ECO:0007669"/>
    <property type="project" value="InterPro"/>
</dbReference>
<dbReference type="Pfam" id="PF06478">
    <property type="entry name" value="CoV_RPol_N"/>
    <property type="match status" value="1"/>
</dbReference>
<dbReference type="InterPro" id="IPR050534">
    <property type="entry name" value="Coronavir_polyprotein_1ab"/>
</dbReference>
<dbReference type="Pfam" id="PF19212">
    <property type="entry name" value="CoV_NSP2_C"/>
    <property type="match status" value="1"/>
</dbReference>
<dbReference type="InterPro" id="IPR048672">
    <property type="entry name" value="NSP13_ZBD_CoV"/>
</dbReference>
<dbReference type="InterPro" id="IPR046441">
    <property type="entry name" value="RdRp_CoV"/>
</dbReference>
<dbReference type="PROSITE" id="PS51962">
    <property type="entry name" value="COV_NSP1"/>
    <property type="match status" value="1"/>
</dbReference>
<dbReference type="InterPro" id="IPR047570">
    <property type="entry name" value="NSP12_IF_CoV"/>
</dbReference>
<accession>Q9YMB7</accession>
<keyword evidence="13" id="KW-0862">Zinc</keyword>
<evidence type="ECO:0000256" key="6">
    <source>
        <dbReference type="ARBA" id="ARBA00022758"/>
    </source>
</evidence>
<evidence type="ECO:0000256" key="9">
    <source>
        <dbReference type="ARBA" id="ARBA00022840"/>
    </source>
</evidence>
<sequence length="2121" mass="238111">MSSKQFKILVNEDYQVNVPSLPIRDVLQEIKYCYRNGFEGYVFVPEYCRDLVDCDRKDHYVIGVLGNGVSDLKPVLLTEPSVMLQGFIVRANCNGVLEDFDLKIARTVRGAIYVDQYMCGADGKPVIEGDFKDYFGDEDIIEFEGEEYHCAWTTVRDEKPLNQQTLFTIQEIQYNLDIPHKLPNCATRHVAPPVKKNSKIVLSEDYKKLYDIFGSPFMGNGDCLSKCFDTLHFIAATLRCPCGSESSGVGDWTGFKTACCGLSGKVKGVTLGDIKPGDAVVTSMSAGKGVKFFANCVLQYAGDVEGVSIWKVIKTFTVDETVCTPGFEGELNDFIKPESKSLVACSVKRAFITGDIDDAVHDCIITGKLDLSTNLFGNVGLLFKKTPWFVQKCGALFVDAWKVVEELCGSLTLTYKQIYEVVASLCTSAFTIVNYKPTFVVPDNRVKDLVDKCVKVLVKAFDVFTQIITIAGIEAKCFVLGAKYLLFNNALVKLVSVKILGKKQKGLECAFFATSLVGATVNVTPKRTETATISLNKVDDVVAPGEGYIVIVGDMAFYKSGEYYFMMSSPNFVLTNNVFKAVKVPSYDIVYDVDNDTKSKMIAKLGSSFEQIPTGTQDPIRFCIENEVCVVCGCWLNNGCMCDRTSMQSFTVDQSYRVRGSSAARLEPCNGTDPDHVSRAFDIYNKDVACIGKFLKTNCSRFRNLDKHDAYYIVKRCTKTVMDHEQVCYNDLKDSGAVAEHDFFTYKEGRCEFGNVARRNLTKYTMMDLCYAIRNFDEKNCEVLKEILVTVGACTEEFFENKDWFDPVENEAIHEVYAKLGPIVANAMLKCVAFCDAIVEKGYIGVITLDNQDLNGNFYDFGDFVKTAPGFGCACVTSYYSYMMPLMGMTSCLESENFVKSDIYGSDYKQYDLLAYDFTEHKEYLFQKYFKYWDRTYHPNCSDCTSDECIIHCANFNTLFSMTIPMTAFGPLVRKVHIDGVPVVVTAGYHFKQLGIVWNLDVKLDTMKLSMTDLLRFVTDPTLLVASSPALLDQRTVCFSIAALSTGITYQTVKPGHFNKDFYDFITERGFFEEGSELTLKHFFFAQGGEAAMTDFNYYRYNRVTVLDICQAQFVYKIVGKYFECYDGGCINAREVVVTNYDKSAGYPLNKFGKARLYYETLSYEEQDALFALTKRNVLPTMTQMNLKYAISGKARARTVGGVSLLSTMTTRQYHQKHLKSIAATRNATVVIGSTKFYGGWDNMLKNLMRDVDNGCLMGWDYPKCDRALPNMIRMASAMILGSKHVGCCTHNDRFYRLSNELAQVLTEVVHCTGGFYFKPGGTTSGDGTTAYANSAFNIFQAVSANVNKLLGVDSNACNNVTVKSIQRKIYDNCYRSSSIDEEFVVEYFSYLRKHFSMMILSDDGVVCYNKDYADLGYVADINAFKATLYYQNNVFMSTSKCWVEPDLSVGPHEFCSQHTLQIVGPDGDYYLPYPDPSRILSAGVFVDDIVKTDNVIMLERYVSLAIDAYPLTKHPKPAYQKVFYTLLDWVKHLQKNLNAGVLDSFSVTMLEEGQDKFWSEEFYASLYEKSTVLQAAGMCVVCGSQTVLRCGDCLRRPLLCTKCAYDHVMGTKHKFIMSITPYVCSFNGCNVNDVTKLFLGGLSYYCMNHKPQLSFPLCANGNVFGLYKSSAVGSEAVEDFNKLAVSDWTNVEDYKLANNVKESLKIFAAETVKAKEESVKSEYAYAVLKEVIGPKEIVLQWEASKTKPPLNRNSVFTCFQISKDTKIQLGEFVFEQSEYGSDSVYYKSTSTYKLTPGMIFVLTSHNVSPLKAPILVNQEKYNTISKLYPVFNIAEAYNTLVPYYQMIGKQKFTTIQGPPGSGKSHCVIGLGLYYPQARIVYTACSHAAVDALCEKAAKNFNVDRCSRIIPQRIRVDCYTGFKPNNTNAQYLFCTVNALPEASCDIVVVDEVSMCTNYDLSVINSRLSYKHIVYVGDPQQLPAPRTLINKGVLQPQDYNVVTKRMCTLGPDVFLHKCYRCPAEIVKTVSALVYENKFVPVNPESKQCFKMFVKGQIQIESNSSINNKQLEVVKAFLAHNPKWRKAVFISPYNSQNYVARRLLGLQTQTVDSAQGSEYDYVI</sequence>
<dbReference type="CDD" id="cd21687">
    <property type="entry name" value="TGEV-like_alphaCoV_Nsp1"/>
    <property type="match status" value="1"/>
</dbReference>
<dbReference type="InterPro" id="IPR032039">
    <property type="entry name" value="A-CoV_nsp1"/>
</dbReference>
<evidence type="ECO:0000256" key="15">
    <source>
        <dbReference type="PROSITE-ProRule" id="PRU01344"/>
    </source>
</evidence>
<feature type="domain" description="Nsp12 Interface" evidence="24">
    <location>
        <begin position="909"/>
        <end position="1007"/>
    </location>
</feature>
<dbReference type="SMR" id="Q9YMB7"/>
<keyword evidence="9" id="KW-0067">ATP-binding</keyword>
<proteinExistence type="inferred from homology"/>
<dbReference type="PROSITE" id="PS51990">
    <property type="entry name" value="COV_NSP2_M"/>
    <property type="match status" value="1"/>
</dbReference>
<dbReference type="GO" id="GO:0016787">
    <property type="term" value="F:hydrolase activity"/>
    <property type="evidence" value="ECO:0007669"/>
    <property type="project" value="UniProtKB-KW"/>
</dbReference>
<dbReference type="Pfam" id="PF20631">
    <property type="entry name" value="CoV_NSP13_1B"/>
    <property type="match status" value="1"/>
</dbReference>
<dbReference type="InterPro" id="IPR044356">
    <property type="entry name" value="RdRp_alphaCoV"/>
</dbReference>
<evidence type="ECO:0000256" key="8">
    <source>
        <dbReference type="ARBA" id="ARBA00022806"/>
    </source>
</evidence>
<dbReference type="InterPro" id="IPR027352">
    <property type="entry name" value="NSP13_ZBD_CoV-like"/>
</dbReference>
<dbReference type="CDD" id="cd21723">
    <property type="entry name" value="alphaCoV_Nsp13-helicase"/>
    <property type="match status" value="1"/>
</dbReference>
<dbReference type="GO" id="GO:0008270">
    <property type="term" value="F:zinc ion binding"/>
    <property type="evidence" value="ECO:0007669"/>
    <property type="project" value="UniProtKB-KW"/>
</dbReference>
<dbReference type="CDD" id="cd21409">
    <property type="entry name" value="1B_cv_Nsp13-like"/>
    <property type="match status" value="1"/>
</dbReference>
<dbReference type="CDD" id="cd21401">
    <property type="entry name" value="ZBD_cv_Nsp13-like"/>
    <property type="match status" value="1"/>
</dbReference>
<dbReference type="EMBL" id="AJ011482">
    <property type="protein sequence ID" value="CAA09623.1"/>
    <property type="molecule type" value="Genomic_RNA"/>
</dbReference>
<dbReference type="InterPro" id="IPR046443">
    <property type="entry name" value="a/bCoV_NSP1_glob"/>
</dbReference>
<dbReference type="Pfam" id="PF20633">
    <property type="entry name" value="CoV_NSP13_stalk"/>
    <property type="match status" value="1"/>
</dbReference>
<dbReference type="InterPro" id="IPR027351">
    <property type="entry name" value="(+)RNA_virus_helicase_core_dom"/>
</dbReference>
<evidence type="ECO:0000259" key="17">
    <source>
        <dbReference type="PROSITE" id="PS51657"/>
    </source>
</evidence>
<evidence type="ECO:0000256" key="5">
    <source>
        <dbReference type="ARBA" id="ARBA00022741"/>
    </source>
</evidence>
<reference evidence="25" key="1">
    <citation type="journal article" date="1987" name="Biochimie">
        <title>Enteric coronavirus TGEV: partial sequence of the genomic RNA, its organization and expression.</title>
        <authorList>
            <person name="Rasschaert D."/>
            <person name="Gelfi J."/>
            <person name="Laude H."/>
        </authorList>
    </citation>
    <scope>NUCLEOTIDE SEQUENCE</scope>
</reference>
<evidence type="ECO:0000256" key="12">
    <source>
        <dbReference type="ARBA" id="ARBA00047995"/>
    </source>
</evidence>
<dbReference type="CDD" id="cd21588">
    <property type="entry name" value="alphaCoV_RdRp"/>
    <property type="match status" value="1"/>
</dbReference>